<gene>
    <name evidence="2" type="ORF">CLO192961_LOCUS154736</name>
</gene>
<reference evidence="2 3" key="1">
    <citation type="submission" date="2019-06" db="EMBL/GenBank/DDBJ databases">
        <authorList>
            <person name="Broberg M."/>
        </authorList>
    </citation>
    <scope>NUCLEOTIDE SEQUENCE [LARGE SCALE GENOMIC DNA]</scope>
</reference>
<feature type="signal peptide" evidence="1">
    <location>
        <begin position="1"/>
        <end position="17"/>
    </location>
</feature>
<keyword evidence="1" id="KW-0732">Signal</keyword>
<name>A0ABY6U327_BIOOC</name>
<accession>A0ABY6U327</accession>
<evidence type="ECO:0008006" key="4">
    <source>
        <dbReference type="Google" id="ProtNLM"/>
    </source>
</evidence>
<evidence type="ECO:0000313" key="3">
    <source>
        <dbReference type="Proteomes" id="UP000766486"/>
    </source>
</evidence>
<organism evidence="2 3">
    <name type="scientific">Bionectria ochroleuca</name>
    <name type="common">Gliocladium roseum</name>
    <dbReference type="NCBI Taxonomy" id="29856"/>
    <lineage>
        <taxon>Eukaryota</taxon>
        <taxon>Fungi</taxon>
        <taxon>Dikarya</taxon>
        <taxon>Ascomycota</taxon>
        <taxon>Pezizomycotina</taxon>
        <taxon>Sordariomycetes</taxon>
        <taxon>Hypocreomycetidae</taxon>
        <taxon>Hypocreales</taxon>
        <taxon>Bionectriaceae</taxon>
        <taxon>Clonostachys</taxon>
    </lineage>
</organism>
<keyword evidence="3" id="KW-1185">Reference proteome</keyword>
<dbReference type="Proteomes" id="UP000766486">
    <property type="component" value="Unassembled WGS sequence"/>
</dbReference>
<protein>
    <recommendedName>
        <fullName evidence="4">Fungal N-terminal domain-containing protein</fullName>
    </recommendedName>
</protein>
<dbReference type="EMBL" id="CABFNS010000729">
    <property type="protein sequence ID" value="VUC25002.1"/>
    <property type="molecule type" value="Genomic_DNA"/>
</dbReference>
<evidence type="ECO:0000313" key="2">
    <source>
        <dbReference type="EMBL" id="VUC25002.1"/>
    </source>
</evidence>
<sequence length="311" mass="35141">MEAVTVIQLALSGLAFARHIPQIQSDYSELCNEIGLIQELCDQAEQGLKQDDEPSPHDGPLSRTKVALEEISSDLARIKTHCEHLTKEGKSEASKWKWIVKESKISLLLSKAQKAKMDLNLALGNTAVMNLSKMTGLQNQIGQQVNDVGRRMAEEFLEMRNEAARHRHEMANRENRILGEMDRNSKRMAEIERMLSDRLQIIGVAIEDEIAISQPRMQSDRVVEVHDEVQPIGDIGGEVQPSEPRNELEAVVKRSTFVAMRKRCSYDCRCRCHPKLGRAVGRILGAETQTAHGQKRMGSQLLLHRIRKPRD</sequence>
<evidence type="ECO:0000256" key="1">
    <source>
        <dbReference type="SAM" id="SignalP"/>
    </source>
</evidence>
<feature type="chain" id="PRO_5045150675" description="Fungal N-terminal domain-containing protein" evidence="1">
    <location>
        <begin position="18"/>
        <end position="311"/>
    </location>
</feature>
<comment type="caution">
    <text evidence="2">The sequence shown here is derived from an EMBL/GenBank/DDBJ whole genome shotgun (WGS) entry which is preliminary data.</text>
</comment>
<proteinExistence type="predicted"/>